<comment type="caution">
    <text evidence="1">The sequence shown here is derived from an EMBL/GenBank/DDBJ whole genome shotgun (WGS) entry which is preliminary data.</text>
</comment>
<name>A0AAD4MYF7_9BILA</name>
<evidence type="ECO:0000313" key="1">
    <source>
        <dbReference type="EMBL" id="KAI1705488.1"/>
    </source>
</evidence>
<accession>A0AAD4MYF7</accession>
<dbReference type="AlphaFoldDB" id="A0AAD4MYF7"/>
<dbReference type="EMBL" id="JAKKPZ010000056">
    <property type="protein sequence ID" value="KAI1705488.1"/>
    <property type="molecule type" value="Genomic_DNA"/>
</dbReference>
<proteinExistence type="predicted"/>
<evidence type="ECO:0000313" key="2">
    <source>
        <dbReference type="Proteomes" id="UP001201812"/>
    </source>
</evidence>
<sequence length="79" mass="8913">MCTSARMCQTKYQSKCLRVEMTGGGVDSCLARLWDPFFKPILWDFPAESPIQGSKLATNSIVLVIKVHIIGHKITRQFI</sequence>
<keyword evidence="2" id="KW-1185">Reference proteome</keyword>
<organism evidence="1 2">
    <name type="scientific">Ditylenchus destructor</name>
    <dbReference type="NCBI Taxonomy" id="166010"/>
    <lineage>
        <taxon>Eukaryota</taxon>
        <taxon>Metazoa</taxon>
        <taxon>Ecdysozoa</taxon>
        <taxon>Nematoda</taxon>
        <taxon>Chromadorea</taxon>
        <taxon>Rhabditida</taxon>
        <taxon>Tylenchina</taxon>
        <taxon>Tylenchomorpha</taxon>
        <taxon>Sphaerularioidea</taxon>
        <taxon>Anguinidae</taxon>
        <taxon>Anguininae</taxon>
        <taxon>Ditylenchus</taxon>
    </lineage>
</organism>
<gene>
    <name evidence="1" type="ORF">DdX_13628</name>
</gene>
<protein>
    <submittedName>
        <fullName evidence="1">Uncharacterized protein</fullName>
    </submittedName>
</protein>
<reference evidence="1" key="1">
    <citation type="submission" date="2022-01" db="EMBL/GenBank/DDBJ databases">
        <title>Genome Sequence Resource for Two Populations of Ditylenchus destructor, the Migratory Endoparasitic Phytonematode.</title>
        <authorList>
            <person name="Zhang H."/>
            <person name="Lin R."/>
            <person name="Xie B."/>
        </authorList>
    </citation>
    <scope>NUCLEOTIDE SEQUENCE</scope>
    <source>
        <strain evidence="1">BazhouSP</strain>
    </source>
</reference>
<dbReference type="Proteomes" id="UP001201812">
    <property type="component" value="Unassembled WGS sequence"/>
</dbReference>